<feature type="compositionally biased region" description="Basic and acidic residues" evidence="1">
    <location>
        <begin position="68"/>
        <end position="80"/>
    </location>
</feature>
<feature type="compositionally biased region" description="Basic and acidic residues" evidence="1">
    <location>
        <begin position="249"/>
        <end position="264"/>
    </location>
</feature>
<evidence type="ECO:0000256" key="1">
    <source>
        <dbReference type="SAM" id="MobiDB-lite"/>
    </source>
</evidence>
<name>A0A382QXB8_9ZZZZ</name>
<sequence length="327" mass="35552">GGRLLAPLDGAAHLRGDDGRHPRHQRTGRDPAGGPDVPCQRVGPRPRRRRYRGHPDHAGRRPVGHVAGRPDRERGCDRGGRRAHHLDGCPARVGGSRRLGPTGHPVWWFGRPPISLGGLPGDHRPAAPPGLGHDGDQPTGRRLQHQVDPGPPRRRCQGRSPHGRGAGHPVRGLPDRRPGDRRGAAVGRGVPWRTPGPRALGGQDVLQRRPVGRVVHGRRLAEDGRCGHGRRGGLHTPCRPHQGPHQVGRRVDQLGGTRERDHGPSRRGGGRRHRHRFDQVGRAGHGLRGPRRGYRPLGRRHPDVAGGAGREVVDARPSGVHRRGPQD</sequence>
<feature type="compositionally biased region" description="Basic residues" evidence="1">
    <location>
        <begin position="288"/>
        <end position="299"/>
    </location>
</feature>
<dbReference type="AlphaFoldDB" id="A0A382QXB8"/>
<gene>
    <name evidence="2" type="ORF">METZ01_LOCUS342998</name>
</gene>
<organism evidence="2">
    <name type="scientific">marine metagenome</name>
    <dbReference type="NCBI Taxonomy" id="408172"/>
    <lineage>
        <taxon>unclassified sequences</taxon>
        <taxon>metagenomes</taxon>
        <taxon>ecological metagenomes</taxon>
    </lineage>
</organism>
<feature type="region of interest" description="Disordered" evidence="1">
    <location>
        <begin position="1"/>
        <end position="99"/>
    </location>
</feature>
<feature type="compositionally biased region" description="Basic and acidic residues" evidence="1">
    <location>
        <begin position="173"/>
        <end position="183"/>
    </location>
</feature>
<feature type="region of interest" description="Disordered" evidence="1">
    <location>
        <begin position="222"/>
        <end position="327"/>
    </location>
</feature>
<feature type="non-terminal residue" evidence="2">
    <location>
        <position position="327"/>
    </location>
</feature>
<reference evidence="2" key="1">
    <citation type="submission" date="2018-05" db="EMBL/GenBank/DDBJ databases">
        <authorList>
            <person name="Lanie J.A."/>
            <person name="Ng W.-L."/>
            <person name="Kazmierczak K.M."/>
            <person name="Andrzejewski T.M."/>
            <person name="Davidsen T.M."/>
            <person name="Wayne K.J."/>
            <person name="Tettelin H."/>
            <person name="Glass J.I."/>
            <person name="Rusch D."/>
            <person name="Podicherti R."/>
            <person name="Tsui H.-C.T."/>
            <person name="Winkler M.E."/>
        </authorList>
    </citation>
    <scope>NUCLEOTIDE SEQUENCE</scope>
</reference>
<proteinExistence type="predicted"/>
<evidence type="ECO:0000313" key="2">
    <source>
        <dbReference type="EMBL" id="SVC90144.1"/>
    </source>
</evidence>
<protein>
    <submittedName>
        <fullName evidence="2">Uncharacterized protein</fullName>
    </submittedName>
</protein>
<feature type="region of interest" description="Disordered" evidence="1">
    <location>
        <begin position="114"/>
        <end position="204"/>
    </location>
</feature>
<feature type="non-terminal residue" evidence="2">
    <location>
        <position position="1"/>
    </location>
</feature>
<accession>A0A382QXB8</accession>
<dbReference type="EMBL" id="UINC01117605">
    <property type="protein sequence ID" value="SVC90144.1"/>
    <property type="molecule type" value="Genomic_DNA"/>
</dbReference>